<comment type="caution">
    <text evidence="2">The sequence shown here is derived from an EMBL/GenBank/DDBJ whole genome shotgun (WGS) entry which is preliminary data.</text>
</comment>
<keyword evidence="1" id="KW-0812">Transmembrane</keyword>
<dbReference type="AlphaFoldDB" id="A0A437ANX3"/>
<evidence type="ECO:0000313" key="2">
    <source>
        <dbReference type="EMBL" id="RVD92768.1"/>
    </source>
</evidence>
<gene>
    <name evidence="2" type="ORF">TUBRATIS_007170</name>
</gene>
<feature type="transmembrane region" description="Helical" evidence="1">
    <location>
        <begin position="9"/>
        <end position="27"/>
    </location>
</feature>
<protein>
    <submittedName>
        <fullName evidence="2">Uncharacterized protein</fullName>
    </submittedName>
</protein>
<evidence type="ECO:0000313" key="3">
    <source>
        <dbReference type="Proteomes" id="UP000282876"/>
    </source>
</evidence>
<sequence length="190" mass="22633">MHKSTKWKMVFYLNLVNLIFYGVVMNLRTKARKNYPLFYLYSSLTEENVLSKNTEELNKYFVTKDYKRIIDIYHKDGSDPFKDDIVIIKKNKDILGLYFQKDNLKIRYNISVTKLIKDKKIPKELNVIIQVLYTGKFIYPYIRITEQESDGGNFTFAYSEQNICKISSSLKDIKQFLHEIIKTEHESNKK</sequence>
<reference evidence="2 3" key="1">
    <citation type="submission" date="2018-10" db="EMBL/GenBank/DDBJ databases">
        <title>Draft genome sequence of the microsporidian Tubulinosema ratisbonensis.</title>
        <authorList>
            <person name="Polonais V."/>
            <person name="Peyretaillade E."/>
            <person name="Niehus S."/>
            <person name="Wawrzyniak I."/>
            <person name="Franchet A."/>
            <person name="Gaspin C."/>
            <person name="Reichstadt M."/>
            <person name="Belser C."/>
            <person name="Labadie K."/>
            <person name="Delbac F."/>
            <person name="Ferrandon D."/>
        </authorList>
    </citation>
    <scope>NUCLEOTIDE SEQUENCE [LARGE SCALE GENOMIC DNA]</scope>
    <source>
        <strain evidence="2 3">Franzen</strain>
    </source>
</reference>
<keyword evidence="1" id="KW-0472">Membrane</keyword>
<dbReference type="Proteomes" id="UP000282876">
    <property type="component" value="Unassembled WGS sequence"/>
</dbReference>
<proteinExistence type="predicted"/>
<keyword evidence="1" id="KW-1133">Transmembrane helix</keyword>
<dbReference type="EMBL" id="RCSS01000147">
    <property type="protein sequence ID" value="RVD92768.1"/>
    <property type="molecule type" value="Genomic_DNA"/>
</dbReference>
<organism evidence="2 3">
    <name type="scientific">Tubulinosema ratisbonensis</name>
    <dbReference type="NCBI Taxonomy" id="291195"/>
    <lineage>
        <taxon>Eukaryota</taxon>
        <taxon>Fungi</taxon>
        <taxon>Fungi incertae sedis</taxon>
        <taxon>Microsporidia</taxon>
        <taxon>Tubulinosematoidea</taxon>
        <taxon>Tubulinosematidae</taxon>
        <taxon>Tubulinosema</taxon>
    </lineage>
</organism>
<evidence type="ECO:0000256" key="1">
    <source>
        <dbReference type="SAM" id="Phobius"/>
    </source>
</evidence>
<accession>A0A437ANX3</accession>
<name>A0A437ANX3_9MICR</name>
<dbReference type="VEuPathDB" id="MicrosporidiaDB:TUBRATIS_007170"/>
<keyword evidence="3" id="KW-1185">Reference proteome</keyword>